<organism evidence="1">
    <name type="scientific">Salmonella typhimurium</name>
    <dbReference type="NCBI Taxonomy" id="90371"/>
    <lineage>
        <taxon>Bacteria</taxon>
        <taxon>Pseudomonadati</taxon>
        <taxon>Pseudomonadota</taxon>
        <taxon>Gammaproteobacteria</taxon>
        <taxon>Enterobacterales</taxon>
        <taxon>Enterobacteriaceae</taxon>
        <taxon>Salmonella</taxon>
    </lineage>
</organism>
<dbReference type="RefSeq" id="WP_000963398.1">
    <property type="nucleotide sequence ID" value="NZ_KP899806.1"/>
</dbReference>
<protein>
    <submittedName>
        <fullName evidence="1">Uncharacterized protein</fullName>
    </submittedName>
</protein>
<dbReference type="AlphaFoldDB" id="A0A0G3B2P4"/>
<proteinExistence type="predicted"/>
<reference evidence="1" key="1">
    <citation type="submission" date="2015-03" db="EMBL/GenBank/DDBJ databases">
        <title>Complete genome sequences of four Salmonella Typhimurium IncHI1 plasmids and their characteristics.</title>
        <authorList>
            <person name="Kubasova T."/>
            <person name="Matiasovicova J."/>
            <person name="Cejkova D."/>
            <person name="Sekelova Z."/>
            <person name="Polansky O."/>
            <person name="Medvecky M."/>
            <person name="Rychlik I."/>
            <person name="Juricova H."/>
        </authorList>
    </citation>
    <scope>NUCLEOTIDE SEQUENCE</scope>
    <source>
        <strain evidence="1">B71</strain>
        <plasmid evidence="1">pB71</plasmid>
    </source>
</reference>
<keyword evidence="1" id="KW-0614">Plasmid</keyword>
<dbReference type="EMBL" id="KP899806">
    <property type="protein sequence ID" value="AKJ20391.1"/>
    <property type="molecule type" value="Genomic_DNA"/>
</dbReference>
<accession>A0A0G3B2P4</accession>
<geneLocation type="plasmid" evidence="1">
    <name>pB71</name>
</geneLocation>
<evidence type="ECO:0000313" key="1">
    <source>
        <dbReference type="EMBL" id="AKJ20391.1"/>
    </source>
</evidence>
<sequence length="204" mass="22667">MAIDTDDNDPVDAEACEKYLAQLRELEAYRAYRTTAAIDWFFDQATRAIHGELWLAACTTFLNGIETSLRVTMKLKASQAQPQAPTPLVDLSDMATLSNALLRRAHQAGMPVTLLAFPDEQDLLTKIADGAPKLPYAEIVRVRHNLCHGNILEHIITASDGMGEPVRLFTPECMRDLAQTLSAVSKVWIAGLHQYWCDNNLSMP</sequence>
<name>A0A0G3B2P4_SALTM</name>